<evidence type="ECO:0000256" key="3">
    <source>
        <dbReference type="ARBA" id="ARBA00022679"/>
    </source>
</evidence>
<organism evidence="6 7">
    <name type="scientific">Candidatus Pseudothioglobus singularis PS1</name>
    <dbReference type="NCBI Taxonomy" id="1125411"/>
    <lineage>
        <taxon>Bacteria</taxon>
        <taxon>Pseudomonadati</taxon>
        <taxon>Pseudomonadota</taxon>
        <taxon>Gammaproteobacteria</taxon>
        <taxon>Candidatus Pseudothioglobaceae</taxon>
        <taxon>Candidatus Pseudothioglobus</taxon>
    </lineage>
</organism>
<dbReference type="RefSeq" id="WP_020028622.1">
    <property type="nucleotide sequence ID" value="NZ_CP006911.1"/>
</dbReference>
<dbReference type="Pfam" id="PF06253">
    <property type="entry name" value="MTTB"/>
    <property type="match status" value="1"/>
</dbReference>
<dbReference type="STRING" id="1125411.W908_00960"/>
<dbReference type="Gene3D" id="3.20.20.480">
    <property type="entry name" value="Trimethylamine methyltransferase-like"/>
    <property type="match status" value="1"/>
</dbReference>
<evidence type="ECO:0000256" key="5">
    <source>
        <dbReference type="SAM" id="MobiDB-lite"/>
    </source>
</evidence>
<evidence type="ECO:0000313" key="7">
    <source>
        <dbReference type="Proteomes" id="UP000068905"/>
    </source>
</evidence>
<dbReference type="PIRSF" id="PIRSF037567">
    <property type="entry name" value="MTTB_MeTrfase"/>
    <property type="match status" value="1"/>
</dbReference>
<comment type="similarity">
    <text evidence="1 4">Belongs to the trimethylamine methyltransferase family.</text>
</comment>
<feature type="region of interest" description="Disordered" evidence="5">
    <location>
        <begin position="1"/>
        <end position="26"/>
    </location>
</feature>
<dbReference type="EC" id="2.1.1.-" evidence="4"/>
<dbReference type="PATRIC" id="fig|1125411.7.peg.189"/>
<dbReference type="KEGG" id="tsn:W908_00960"/>
<dbReference type="InterPro" id="IPR038601">
    <property type="entry name" value="MttB-like_sf"/>
</dbReference>
<dbReference type="GO" id="GO:0008168">
    <property type="term" value="F:methyltransferase activity"/>
    <property type="evidence" value="ECO:0007669"/>
    <property type="project" value="UniProtKB-KW"/>
</dbReference>
<dbReference type="GO" id="GO:0015948">
    <property type="term" value="P:methanogenesis"/>
    <property type="evidence" value="ECO:0007669"/>
    <property type="project" value="UniProtKB-UniRule"/>
</dbReference>
<name>A0A0M5KTI3_9GAMM</name>
<dbReference type="Proteomes" id="UP000068905">
    <property type="component" value="Chromosome"/>
</dbReference>
<accession>A0A0M5KTI3</accession>
<keyword evidence="3 4" id="KW-0808">Transferase</keyword>
<keyword evidence="7" id="KW-1185">Reference proteome</keyword>
<dbReference type="EMBL" id="CP006911">
    <property type="protein sequence ID" value="ALE01298.1"/>
    <property type="molecule type" value="Genomic_DNA"/>
</dbReference>
<reference evidence="6 7" key="1">
    <citation type="journal article" date="2015" name="Genome Announc.">
        <title>Genome Sequence of 'Candidatus Thioglobus singularis' Strain PS1, a Mixotroph from the SUP05 Clade of Marine Gammaproteobacteria.</title>
        <authorList>
            <person name="Marshall K.T."/>
            <person name="Morris R.M."/>
        </authorList>
    </citation>
    <scope>NUCLEOTIDE SEQUENCE [LARGE SCALE GENOMIC DNA]</scope>
    <source>
        <strain evidence="6 7">PS1</strain>
    </source>
</reference>
<dbReference type="OrthoDB" id="5713681at2"/>
<keyword evidence="2 6" id="KW-0489">Methyltransferase</keyword>
<protein>
    <recommendedName>
        <fullName evidence="4">Methyltransferase</fullName>
        <ecNumber evidence="4">2.1.1.-</ecNumber>
    </recommendedName>
</protein>
<evidence type="ECO:0000256" key="1">
    <source>
        <dbReference type="ARBA" id="ARBA00007137"/>
    </source>
</evidence>
<evidence type="ECO:0000313" key="6">
    <source>
        <dbReference type="EMBL" id="ALE01298.1"/>
    </source>
</evidence>
<dbReference type="AlphaFoldDB" id="A0A0M5KTI3"/>
<evidence type="ECO:0000256" key="2">
    <source>
        <dbReference type="ARBA" id="ARBA00022603"/>
    </source>
</evidence>
<dbReference type="InterPro" id="IPR010426">
    <property type="entry name" value="MTTB_MeTrfase"/>
</dbReference>
<proteinExistence type="inferred from homology"/>
<dbReference type="GO" id="GO:0032259">
    <property type="term" value="P:methylation"/>
    <property type="evidence" value="ECO:0007669"/>
    <property type="project" value="UniProtKB-KW"/>
</dbReference>
<sequence length="518" mass="56566">MSRRKSGGREARIALRNAPLTEEEKPVKAGEIGGRYKPLSEKQVTAIEANIYRILEEIGFGDATPHCIEKCVEFGATLGDDGRLRMSREIVDKAINLSQRNLTLFGQSPKHDLDLSGSRVHFSTAGAAVLIADPENNEYRESESQDLYDMARIADQCEHIHMFQRTCVLRDIASPREMDQNSVYCVAMGTEKHAGVSFTESKHVTDALEMLHIIAGSEEKWRERPFVSMSNCHVVPPMKFAEESLECVRVGVEGGMPILLLSAGQAGATAPPLLPGVVSQAWAECLGGLVYVNAIKPGAPAILGTWPFVSDLRTGSMCGGSPEQGLISAACAQMGNHFNLPTGTPAGMTDSKFPDFQAGSERASTHAVTAIAGANIVYESAGMYASLLGTCPESLLLDNDLLGASMRMTKGFSDDSEESLCFETIKDVCLNDKAHYLGSDQTIDVMQSEYIYPELSDRDSPNDWADMGKPIILEKAIQQKKEILSEYFPGHVSDAVDKKIRDKFNIKLTRKEIGRKPL</sequence>
<evidence type="ECO:0000256" key="4">
    <source>
        <dbReference type="PIRNR" id="PIRNR037567"/>
    </source>
</evidence>
<gene>
    <name evidence="6" type="ORF">W908_00960</name>
</gene>